<dbReference type="PANTHER" id="PTHR33734">
    <property type="entry name" value="LYSM DOMAIN-CONTAINING GPI-ANCHORED PROTEIN 2"/>
    <property type="match status" value="1"/>
</dbReference>
<feature type="compositionally biased region" description="Low complexity" evidence="1">
    <location>
        <begin position="142"/>
        <end position="192"/>
    </location>
</feature>
<feature type="chain" id="PRO_5039068720" evidence="2">
    <location>
        <begin position="23"/>
        <end position="269"/>
    </location>
</feature>
<comment type="caution">
    <text evidence="4">The sequence shown here is derived from an EMBL/GenBank/DDBJ whole genome shotgun (WGS) entry which is preliminary data.</text>
</comment>
<dbReference type="SMART" id="SM00257">
    <property type="entry name" value="LysM"/>
    <property type="match status" value="2"/>
</dbReference>
<accession>A0A2I2A8D7</accession>
<evidence type="ECO:0000256" key="2">
    <source>
        <dbReference type="SAM" id="SignalP"/>
    </source>
</evidence>
<dbReference type="EMBL" id="PKGI01000059">
    <property type="protein sequence ID" value="PLA75638.1"/>
    <property type="molecule type" value="Genomic_DNA"/>
</dbReference>
<dbReference type="AlphaFoldDB" id="A0A2I2A8D7"/>
<feature type="domain" description="LysM" evidence="3">
    <location>
        <begin position="36"/>
        <end position="80"/>
    </location>
</feature>
<dbReference type="CDD" id="cd00118">
    <property type="entry name" value="LysM"/>
    <property type="match status" value="2"/>
</dbReference>
<dbReference type="GO" id="GO:0008932">
    <property type="term" value="F:lytic endotransglycosylase activity"/>
    <property type="evidence" value="ECO:0007669"/>
    <property type="project" value="TreeGrafter"/>
</dbReference>
<evidence type="ECO:0000313" key="4">
    <source>
        <dbReference type="EMBL" id="PLA75638.1"/>
    </source>
</evidence>
<evidence type="ECO:0000313" key="5">
    <source>
        <dbReference type="Proteomes" id="UP000234579"/>
    </source>
</evidence>
<feature type="domain" description="LysM" evidence="3">
    <location>
        <begin position="88"/>
        <end position="131"/>
    </location>
</feature>
<organism evidence="4 5">
    <name type="scientific">Ligilactobacillus agilis</name>
    <dbReference type="NCBI Taxonomy" id="1601"/>
    <lineage>
        <taxon>Bacteria</taxon>
        <taxon>Bacillati</taxon>
        <taxon>Bacillota</taxon>
        <taxon>Bacilli</taxon>
        <taxon>Lactobacillales</taxon>
        <taxon>Lactobacillaceae</taxon>
        <taxon>Ligilactobacillus</taxon>
    </lineage>
</organism>
<proteinExistence type="predicted"/>
<dbReference type="PROSITE" id="PS51782">
    <property type="entry name" value="LYSM"/>
    <property type="match status" value="2"/>
</dbReference>
<protein>
    <submittedName>
        <fullName evidence="4">Peptidoglycan-binding protein LysM</fullName>
    </submittedName>
</protein>
<feature type="region of interest" description="Disordered" evidence="1">
    <location>
        <begin position="138"/>
        <end position="192"/>
    </location>
</feature>
<feature type="signal peptide" evidence="2">
    <location>
        <begin position="1"/>
        <end position="22"/>
    </location>
</feature>
<dbReference type="PANTHER" id="PTHR33734:SF22">
    <property type="entry name" value="MEMBRANE-BOUND LYTIC MUREIN TRANSGLYCOSYLASE D"/>
    <property type="match status" value="1"/>
</dbReference>
<name>A0A2I2A8D7_9LACO</name>
<dbReference type="InterPro" id="IPR018392">
    <property type="entry name" value="LysM"/>
</dbReference>
<dbReference type="RefSeq" id="WP_101812441.1">
    <property type="nucleotide sequence ID" value="NZ_PKGI01000059.1"/>
</dbReference>
<dbReference type="Proteomes" id="UP000234579">
    <property type="component" value="Unassembled WGS sequence"/>
</dbReference>
<sequence>MTENMVAKKLFKVTGLSVGALAAGMLANDIQVHADEVYKVKPGDTLSQIADDNNTTVDSLKELNGLSDANKIYVNQEIKMTSEVVESNTYVVKANDTLSQIALDYDTTVENLKAINNLNSDLIVVGQVLKVTGNSTNNTQETVSQQQNDSQNNSVSYSSNSQSSNNNDYTNTSNNTVGSTQNNIPVTNPNVTNTNTAEQAAKEWIAQKESGGSYTAQNGRYYGRYQLTDSYLNGDYSPANQERVANNYVTSRYGSWVNAKTFWQNNGWY</sequence>
<evidence type="ECO:0000259" key="3">
    <source>
        <dbReference type="PROSITE" id="PS51782"/>
    </source>
</evidence>
<evidence type="ECO:0000256" key="1">
    <source>
        <dbReference type="SAM" id="MobiDB-lite"/>
    </source>
</evidence>
<keyword evidence="2" id="KW-0732">Signal</keyword>
<dbReference type="Gene3D" id="3.10.350.10">
    <property type="entry name" value="LysM domain"/>
    <property type="match status" value="2"/>
</dbReference>
<dbReference type="InterPro" id="IPR036779">
    <property type="entry name" value="LysM_dom_sf"/>
</dbReference>
<dbReference type="Pfam" id="PF01476">
    <property type="entry name" value="LysM"/>
    <property type="match status" value="2"/>
</dbReference>
<dbReference type="SUPFAM" id="SSF54106">
    <property type="entry name" value="LysM domain"/>
    <property type="match status" value="2"/>
</dbReference>
<gene>
    <name evidence="4" type="ORF">CYR79_10465</name>
</gene>
<reference evidence="5" key="1">
    <citation type="submission" date="2017-12" db="EMBL/GenBank/DDBJ databases">
        <authorList>
            <person name="Christensen H."/>
        </authorList>
    </citation>
    <scope>NUCLEOTIDE SEQUENCE [LARGE SCALE GENOMIC DNA]</scope>
    <source>
        <strain evidence="5">268A</strain>
    </source>
</reference>